<dbReference type="Gene3D" id="3.40.50.720">
    <property type="entry name" value="NAD(P)-binding Rossmann-like Domain"/>
    <property type="match status" value="1"/>
</dbReference>
<dbReference type="SUPFAM" id="SSF52210">
    <property type="entry name" value="Succinyl-CoA synthetase domains"/>
    <property type="match status" value="2"/>
</dbReference>
<dbReference type="InterPro" id="IPR003781">
    <property type="entry name" value="CoA-bd"/>
</dbReference>
<dbReference type="GO" id="GO:0006099">
    <property type="term" value="P:tricarboxylic acid cycle"/>
    <property type="evidence" value="ECO:0007669"/>
    <property type="project" value="UniProtKB-KW"/>
</dbReference>
<dbReference type="SUPFAM" id="SSF51735">
    <property type="entry name" value="NAD(P)-binding Rossmann-fold domains"/>
    <property type="match status" value="1"/>
</dbReference>
<dbReference type="InterPro" id="IPR036291">
    <property type="entry name" value="NAD(P)-bd_dom_sf"/>
</dbReference>
<keyword evidence="6" id="KW-1185">Reference proteome</keyword>
<dbReference type="Pfam" id="PF13549">
    <property type="entry name" value="ATP-grasp_5"/>
    <property type="match status" value="1"/>
</dbReference>
<comment type="similarity">
    <text evidence="2">In the N-terminal section; belongs to the acetate CoA ligase alpha subunit family.</text>
</comment>
<dbReference type="SMART" id="SM00881">
    <property type="entry name" value="CoA_binding"/>
    <property type="match status" value="1"/>
</dbReference>
<evidence type="ECO:0000256" key="3">
    <source>
        <dbReference type="PROSITE-ProRule" id="PRU00409"/>
    </source>
</evidence>
<dbReference type="Pfam" id="PF13607">
    <property type="entry name" value="Succ_CoA_lig"/>
    <property type="match status" value="1"/>
</dbReference>
<evidence type="ECO:0000256" key="1">
    <source>
        <dbReference type="ARBA" id="ARBA00022532"/>
    </source>
</evidence>
<dbReference type="PANTHER" id="PTHR42793">
    <property type="entry name" value="COA BINDING DOMAIN CONTAINING PROTEIN"/>
    <property type="match status" value="1"/>
</dbReference>
<dbReference type="Gene3D" id="3.30.470.20">
    <property type="entry name" value="ATP-grasp fold, B domain"/>
    <property type="match status" value="1"/>
</dbReference>
<dbReference type="Gene3D" id="3.30.1490.20">
    <property type="entry name" value="ATP-grasp fold, A domain"/>
    <property type="match status" value="1"/>
</dbReference>
<dbReference type="PANTHER" id="PTHR42793:SF4">
    <property type="entry name" value="BLL6376 PROTEIN"/>
    <property type="match status" value="1"/>
</dbReference>
<keyword evidence="1" id="KW-0816">Tricarboxylic acid cycle</keyword>
<keyword evidence="3" id="KW-0067">ATP-binding</keyword>
<dbReference type="PROSITE" id="PS50975">
    <property type="entry name" value="ATP_GRASP"/>
    <property type="match status" value="1"/>
</dbReference>
<evidence type="ECO:0000259" key="4">
    <source>
        <dbReference type="PROSITE" id="PS50975"/>
    </source>
</evidence>
<evidence type="ECO:0000313" key="5">
    <source>
        <dbReference type="EMBL" id="RLP77113.1"/>
    </source>
</evidence>
<sequence>MSVPRAAVPAEPRSVPPATTAIDTASLKPLLEPRSVAIVGASTVPGKIGAIPVAMLREYAFPGEVFPVNPKADEVFGYRAVPDIASIPSAIDLAVIAIPAPGVMAALESCADKGAKAAVVFSSGFAEVSEEGRAAQQKLAEFARARGLRIIGPNALGVANIDAGLVASFCPFFKPRFAPGGAVGLVSQSGAFGGYVANLAQDRGLSFTKWITTGNEADVEVADGIAYLAQDPATRVILVYMEGARNGARLVQALEMARAAGKPVVVLKVGRTAVGAEAAASHTASLAGADAVYEAVIAQCGAYRASSIAEWFDLGYAFAFGKAPKNNAIALVTVSGGVGVMMADEAETGGLDTVPLSAAAQDRIREIVPFAGARNPVDVTGQMLGDLAGFEQMVEVVLAEHPFGSIVGFNAGAGHKEENGFRIQKVWETVRARHPDAYIAISGATPPAVQRAYEAAGCLVFTAPDTAVATAARMARLAARLAEAPSPIAAPGAPADIPAHALNEHEALELLKSAGLPAPDVRVAATPEAAARAAEEIGFPVVVKILSPDILHKSDIGGVALNLATAQAVREAAATVLERARAAAPDARLDGVLVAPMMPKGGVETILGVTVDPVFGPMVMFGLGGVLVEVMGDVALRRAPFGLKEARAMIGEIRGAKVLEGVRGTPPADTEALAAALVALSRFAAANADRIESIDVNPFLVFPKGRGAVALDAVIVPAAGRAAS</sequence>
<comment type="caution">
    <text evidence="5">The sequence shown here is derived from an EMBL/GenBank/DDBJ whole genome shotgun (WGS) entry which is preliminary data.</text>
</comment>
<dbReference type="AlphaFoldDB" id="A0A3L7A9Y0"/>
<evidence type="ECO:0000256" key="2">
    <source>
        <dbReference type="ARBA" id="ARBA00060888"/>
    </source>
</evidence>
<name>A0A3L7A9Y0_9HYPH</name>
<dbReference type="RefSeq" id="WP_121623951.1">
    <property type="nucleotide sequence ID" value="NZ_JACIIW010000008.1"/>
</dbReference>
<accession>A0A3L7A9Y0</accession>
<dbReference type="Pfam" id="PF13380">
    <property type="entry name" value="CoA_binding_2"/>
    <property type="match status" value="1"/>
</dbReference>
<dbReference type="Gene3D" id="3.40.50.261">
    <property type="entry name" value="Succinyl-CoA synthetase domains"/>
    <property type="match status" value="2"/>
</dbReference>
<evidence type="ECO:0000313" key="6">
    <source>
        <dbReference type="Proteomes" id="UP000269692"/>
    </source>
</evidence>
<dbReference type="InterPro" id="IPR016102">
    <property type="entry name" value="Succinyl-CoA_synth-like"/>
</dbReference>
<proteinExistence type="inferred from homology"/>
<dbReference type="Proteomes" id="UP000269692">
    <property type="component" value="Unassembled WGS sequence"/>
</dbReference>
<keyword evidence="3" id="KW-0547">Nucleotide-binding</keyword>
<dbReference type="SUPFAM" id="SSF56059">
    <property type="entry name" value="Glutathione synthetase ATP-binding domain-like"/>
    <property type="match status" value="1"/>
</dbReference>
<reference evidence="5 6" key="1">
    <citation type="submission" date="2018-10" db="EMBL/GenBank/DDBJ databases">
        <title>Xanthobacter tagetidis genome sequencing and assembly.</title>
        <authorList>
            <person name="Maclea K.S."/>
            <person name="Goen A.E."/>
            <person name="Fatima S.A."/>
        </authorList>
    </citation>
    <scope>NUCLEOTIDE SEQUENCE [LARGE SCALE GENOMIC DNA]</scope>
    <source>
        <strain evidence="5 6">ATCC 700314</strain>
    </source>
</reference>
<dbReference type="InterPro" id="IPR013815">
    <property type="entry name" value="ATP_grasp_subdomain_1"/>
</dbReference>
<gene>
    <name evidence="5" type="ORF">D9R14_13975</name>
</gene>
<dbReference type="GO" id="GO:0046872">
    <property type="term" value="F:metal ion binding"/>
    <property type="evidence" value="ECO:0007669"/>
    <property type="project" value="InterPro"/>
</dbReference>
<dbReference type="FunFam" id="3.30.1490.20:FF:000020">
    <property type="entry name" value="Protein lysine acetyltransferase"/>
    <property type="match status" value="1"/>
</dbReference>
<dbReference type="EMBL" id="RCTF01000011">
    <property type="protein sequence ID" value="RLP77113.1"/>
    <property type="molecule type" value="Genomic_DNA"/>
</dbReference>
<dbReference type="OrthoDB" id="9807426at2"/>
<dbReference type="InterPro" id="IPR032875">
    <property type="entry name" value="Succ_CoA_lig_flav_dom"/>
</dbReference>
<dbReference type="InterPro" id="IPR011761">
    <property type="entry name" value="ATP-grasp"/>
</dbReference>
<protein>
    <submittedName>
        <fullName evidence="5">CoA-binding protein</fullName>
    </submittedName>
</protein>
<feature type="domain" description="ATP-grasp" evidence="4">
    <location>
        <begin position="508"/>
        <end position="544"/>
    </location>
</feature>
<organism evidence="5 6">
    <name type="scientific">Xanthobacter tagetidis</name>
    <dbReference type="NCBI Taxonomy" id="60216"/>
    <lineage>
        <taxon>Bacteria</taxon>
        <taxon>Pseudomonadati</taxon>
        <taxon>Pseudomonadota</taxon>
        <taxon>Alphaproteobacteria</taxon>
        <taxon>Hyphomicrobiales</taxon>
        <taxon>Xanthobacteraceae</taxon>
        <taxon>Xanthobacter</taxon>
    </lineage>
</organism>
<dbReference type="GO" id="GO:0005524">
    <property type="term" value="F:ATP binding"/>
    <property type="evidence" value="ECO:0007669"/>
    <property type="project" value="UniProtKB-UniRule"/>
</dbReference>